<reference evidence="6" key="1">
    <citation type="submission" date="2020-10" db="EMBL/GenBank/DDBJ databases">
        <title>Ca. Dormibacterota MAGs.</title>
        <authorList>
            <person name="Montgomery K."/>
        </authorList>
    </citation>
    <scope>NUCLEOTIDE SEQUENCE [LARGE SCALE GENOMIC DNA]</scope>
    <source>
        <strain evidence="6">SC8812_S17_10</strain>
    </source>
</reference>
<gene>
    <name evidence="6" type="ORF">JF922_00700</name>
</gene>
<dbReference type="FunFam" id="3.40.605.10:FF:000007">
    <property type="entry name" value="NAD/NADP-dependent betaine aldehyde dehydrogenase"/>
    <property type="match status" value="1"/>
</dbReference>
<dbReference type="Gene3D" id="3.40.605.10">
    <property type="entry name" value="Aldehyde Dehydrogenase, Chain A, domain 1"/>
    <property type="match status" value="1"/>
</dbReference>
<keyword evidence="2 4" id="KW-0560">Oxidoreductase</keyword>
<dbReference type="EMBL" id="JAEKNR010000011">
    <property type="protein sequence ID" value="MBJ7596594.1"/>
    <property type="molecule type" value="Genomic_DNA"/>
</dbReference>
<dbReference type="Proteomes" id="UP000612893">
    <property type="component" value="Unassembled WGS sequence"/>
</dbReference>
<dbReference type="GO" id="GO:0016620">
    <property type="term" value="F:oxidoreductase activity, acting on the aldehyde or oxo group of donors, NAD or NADP as acceptor"/>
    <property type="evidence" value="ECO:0007669"/>
    <property type="project" value="InterPro"/>
</dbReference>
<dbReference type="Gene3D" id="3.40.309.10">
    <property type="entry name" value="Aldehyde Dehydrogenase, Chain A, domain 2"/>
    <property type="match status" value="1"/>
</dbReference>
<dbReference type="PROSITE" id="PS00070">
    <property type="entry name" value="ALDEHYDE_DEHYDR_CYS"/>
    <property type="match status" value="1"/>
</dbReference>
<feature type="domain" description="Aldehyde dehydrogenase" evidence="5">
    <location>
        <begin position="24"/>
        <end position="476"/>
    </location>
</feature>
<organism evidence="6 7">
    <name type="scientific">Candidatus Nephthysia bennettiae</name>
    <dbReference type="NCBI Taxonomy" id="3127016"/>
    <lineage>
        <taxon>Bacteria</taxon>
        <taxon>Bacillati</taxon>
        <taxon>Candidatus Dormiibacterota</taxon>
        <taxon>Candidatus Dormibacteria</taxon>
        <taxon>Candidatus Dormibacterales</taxon>
        <taxon>Candidatus Dormibacteraceae</taxon>
        <taxon>Candidatus Nephthysia</taxon>
    </lineage>
</organism>
<dbReference type="SUPFAM" id="SSF53720">
    <property type="entry name" value="ALDH-like"/>
    <property type="match status" value="1"/>
</dbReference>
<dbReference type="InterPro" id="IPR016163">
    <property type="entry name" value="Ald_DH_C"/>
</dbReference>
<dbReference type="InterPro" id="IPR016162">
    <property type="entry name" value="Ald_DH_N"/>
</dbReference>
<comment type="similarity">
    <text evidence="1 4">Belongs to the aldehyde dehydrogenase family.</text>
</comment>
<proteinExistence type="inferred from homology"/>
<name>A0A934K0B0_9BACT</name>
<sequence>MSARPQVRSFVAGEWRDGSISLDLNPAHPSEPVAEVHLASPATAREAVEAAAAAFQAWRSTPAPARGAILRQAADLLAQRSQSIAREFASEEGKTLAEALGEVGRAVAILRYYAGQTLEPDGETFGSHSASTLLYARREPVGVVAVITPWNFPIAIPAWKIAPALAYGNSVVWKPAELTPVTSVRLLEALAEAGLPDGVLNLVLGRGSEVGDVLVEHESVSCVTFTGSNPVGRAIQVKAVQKGKKVQLELGGKNPAIVLADADLDLAVEQVARGAFLSAGQKCTATSRVIVDRKLFDEFGERLALVARTWKLGDPLAEGTRIGPLVSEDQMRSVVGHLDRGRAAGAGFLAGGGRAADLGEGYFVQPTVVTGAPPDSPLVSEEIFGPVAALLPAAGYEEAVELANATPFGLAASLFTRDLNSALKFAEEAQAGLVKINQETAGVEFQAPFGGYKASSSGSREQGKAAREFFTQWKTVYVDPG</sequence>
<evidence type="ECO:0000313" key="7">
    <source>
        <dbReference type="Proteomes" id="UP000612893"/>
    </source>
</evidence>
<dbReference type="InterPro" id="IPR016161">
    <property type="entry name" value="Ald_DH/histidinol_DH"/>
</dbReference>
<protein>
    <submittedName>
        <fullName evidence="6">Aldehyde dehydrogenase family protein</fullName>
    </submittedName>
</protein>
<comment type="caution">
    <text evidence="6">The sequence shown here is derived from an EMBL/GenBank/DDBJ whole genome shotgun (WGS) entry which is preliminary data.</text>
</comment>
<dbReference type="RefSeq" id="WP_338198422.1">
    <property type="nucleotide sequence ID" value="NZ_JAEKNR010000011.1"/>
</dbReference>
<evidence type="ECO:0000256" key="4">
    <source>
        <dbReference type="RuleBase" id="RU003345"/>
    </source>
</evidence>
<accession>A0A934K0B0</accession>
<dbReference type="AlphaFoldDB" id="A0A934K0B0"/>
<evidence type="ECO:0000259" key="5">
    <source>
        <dbReference type="Pfam" id="PF00171"/>
    </source>
</evidence>
<evidence type="ECO:0000256" key="2">
    <source>
        <dbReference type="ARBA" id="ARBA00023002"/>
    </source>
</evidence>
<feature type="active site" evidence="3">
    <location>
        <position position="249"/>
    </location>
</feature>
<dbReference type="InterPro" id="IPR015590">
    <property type="entry name" value="Aldehyde_DH_dom"/>
</dbReference>
<evidence type="ECO:0000256" key="3">
    <source>
        <dbReference type="PROSITE-ProRule" id="PRU10007"/>
    </source>
</evidence>
<evidence type="ECO:0000256" key="1">
    <source>
        <dbReference type="ARBA" id="ARBA00009986"/>
    </source>
</evidence>
<dbReference type="PROSITE" id="PS00687">
    <property type="entry name" value="ALDEHYDE_DEHYDR_GLU"/>
    <property type="match status" value="1"/>
</dbReference>
<keyword evidence="7" id="KW-1185">Reference proteome</keyword>
<dbReference type="FunFam" id="3.40.309.10:FF:000009">
    <property type="entry name" value="Aldehyde dehydrogenase A"/>
    <property type="match status" value="1"/>
</dbReference>
<dbReference type="InterPro" id="IPR029510">
    <property type="entry name" value="Ald_DH_CS_GLU"/>
</dbReference>
<dbReference type="InterPro" id="IPR016160">
    <property type="entry name" value="Ald_DH_CS_CYS"/>
</dbReference>
<dbReference type="Pfam" id="PF00171">
    <property type="entry name" value="Aldedh"/>
    <property type="match status" value="1"/>
</dbReference>
<evidence type="ECO:0000313" key="6">
    <source>
        <dbReference type="EMBL" id="MBJ7596594.1"/>
    </source>
</evidence>
<dbReference type="PANTHER" id="PTHR11699">
    <property type="entry name" value="ALDEHYDE DEHYDROGENASE-RELATED"/>
    <property type="match status" value="1"/>
</dbReference>